<keyword evidence="3" id="KW-0472">Membrane</keyword>
<name>A0ABW9AL70_9BURK</name>
<evidence type="ECO:0000256" key="4">
    <source>
        <dbReference type="SAM" id="SignalP"/>
    </source>
</evidence>
<sequence length="502" mass="56008">MTGLRFLAALLVGISVLSSSPARAEPGQSASAAAPASSPPAAVAKARRLNLAVKPWTGDFDAMLERRMIRFLVPYSRTLYFADKGQERGLTAELARDFERYVNTRYASRLGKRPVTVFLIPTTRDKLLTNLQAGLGDISAGNLTATDERRKLVDFVAPRDRKPVRELIVTGPRAPAIATLDDLAGKQVYVRKVTSYYESLTALNDRFRKGGKPVMQITLLPDALEDEDILEMLNAGMLGIVVVDDWKAKIWAQVLPRIKVREDLVVRSEGYVGWAIRKNSPQLQAAATDFYNEFAKKQGVIDYRLAQFMKRIKQVTDASGAAERKRFEETLTLFEKYGKQYGFDPLMLAAQGYQESQLNQSARSHVGAVGVMQLMPGTGKEMAVGNIGVTESNIHAGTKYMDRLMTRYFQDAHFDDTNRALFAFASYNAGAANIARMRAEATARGLDRDKWFNNVEIVVAEKIGIETTTYVRNIYKYYAAYRLIVDAQQTRDKAIRNMRPGG</sequence>
<dbReference type="PANTHER" id="PTHR37423:SF2">
    <property type="entry name" value="MEMBRANE-BOUND LYTIC MUREIN TRANSGLYCOSYLASE C"/>
    <property type="match status" value="1"/>
</dbReference>
<dbReference type="Proteomes" id="UP001629230">
    <property type="component" value="Unassembled WGS sequence"/>
</dbReference>
<dbReference type="InterPro" id="IPR008258">
    <property type="entry name" value="Transglycosylase_SLT_dom_1"/>
</dbReference>
<dbReference type="Gene3D" id="1.10.530.10">
    <property type="match status" value="1"/>
</dbReference>
<feature type="chain" id="PRO_5047464514" evidence="4">
    <location>
        <begin position="25"/>
        <end position="502"/>
    </location>
</feature>
<dbReference type="SUPFAM" id="SSF53850">
    <property type="entry name" value="Periplasmic binding protein-like II"/>
    <property type="match status" value="1"/>
</dbReference>
<dbReference type="CDD" id="cd13403">
    <property type="entry name" value="MLTF-like"/>
    <property type="match status" value="1"/>
</dbReference>
<dbReference type="InterPro" id="IPR001638">
    <property type="entry name" value="Solute-binding_3/MltF_N"/>
</dbReference>
<evidence type="ECO:0000256" key="3">
    <source>
        <dbReference type="ARBA" id="ARBA00023237"/>
    </source>
</evidence>
<comment type="subcellular location">
    <subcellularLocation>
        <location evidence="1">Cell outer membrane</location>
        <topology evidence="1">Peripheral membrane protein</topology>
    </subcellularLocation>
</comment>
<proteinExistence type="inferred from homology"/>
<dbReference type="CDD" id="cd01009">
    <property type="entry name" value="PBP2_YfhD_N"/>
    <property type="match status" value="1"/>
</dbReference>
<comment type="similarity">
    <text evidence="2">Belongs to the transglycosylase Slt family.</text>
</comment>
<feature type="signal peptide" evidence="4">
    <location>
        <begin position="1"/>
        <end position="24"/>
    </location>
</feature>
<reference evidence="6 7" key="1">
    <citation type="journal article" date="2024" name="Chem. Sci.">
        <title>Discovery of megapolipeptins by genome mining of a Burkholderiales bacteria collection.</title>
        <authorList>
            <person name="Paulo B.S."/>
            <person name="Recchia M.J.J."/>
            <person name="Lee S."/>
            <person name="Fergusson C.H."/>
            <person name="Romanowski S.B."/>
            <person name="Hernandez A."/>
            <person name="Krull N."/>
            <person name="Liu D.Y."/>
            <person name="Cavanagh H."/>
            <person name="Bos A."/>
            <person name="Gray C.A."/>
            <person name="Murphy B.T."/>
            <person name="Linington R.G."/>
            <person name="Eustaquio A.S."/>
        </authorList>
    </citation>
    <scope>NUCLEOTIDE SEQUENCE [LARGE SCALE GENOMIC DNA]</scope>
    <source>
        <strain evidence="6 7">RL17-350-BIC-A</strain>
    </source>
</reference>
<gene>
    <name evidence="6" type="ORF">PQR57_09065</name>
</gene>
<protein>
    <submittedName>
        <fullName evidence="6">Transporter substrate-binding domain-containing protein</fullName>
    </submittedName>
</protein>
<evidence type="ECO:0000313" key="7">
    <source>
        <dbReference type="Proteomes" id="UP001629230"/>
    </source>
</evidence>
<dbReference type="Pfam" id="PF01464">
    <property type="entry name" value="SLT"/>
    <property type="match status" value="1"/>
</dbReference>
<accession>A0ABW9AL70</accession>
<dbReference type="RefSeq" id="WP_408176621.1">
    <property type="nucleotide sequence ID" value="NZ_JAQQEZ010000005.1"/>
</dbReference>
<evidence type="ECO:0000256" key="2">
    <source>
        <dbReference type="ARBA" id="ARBA00007734"/>
    </source>
</evidence>
<dbReference type="SUPFAM" id="SSF53955">
    <property type="entry name" value="Lysozyme-like"/>
    <property type="match status" value="1"/>
</dbReference>
<dbReference type="PANTHER" id="PTHR37423">
    <property type="entry name" value="SOLUBLE LYTIC MUREIN TRANSGLYCOSYLASE-RELATED"/>
    <property type="match status" value="1"/>
</dbReference>
<evidence type="ECO:0000259" key="5">
    <source>
        <dbReference type="SMART" id="SM00062"/>
    </source>
</evidence>
<organism evidence="6 7">
    <name type="scientific">Paraburkholderia dipogonis</name>
    <dbReference type="NCBI Taxonomy" id="1211383"/>
    <lineage>
        <taxon>Bacteria</taxon>
        <taxon>Pseudomonadati</taxon>
        <taxon>Pseudomonadota</taxon>
        <taxon>Betaproteobacteria</taxon>
        <taxon>Burkholderiales</taxon>
        <taxon>Burkholderiaceae</taxon>
        <taxon>Paraburkholderia</taxon>
    </lineage>
</organism>
<dbReference type="Gene3D" id="3.40.190.10">
    <property type="entry name" value="Periplasmic binding protein-like II"/>
    <property type="match status" value="2"/>
</dbReference>
<comment type="caution">
    <text evidence="6">The sequence shown here is derived from an EMBL/GenBank/DDBJ whole genome shotgun (WGS) entry which is preliminary data.</text>
</comment>
<keyword evidence="7" id="KW-1185">Reference proteome</keyword>
<evidence type="ECO:0000313" key="6">
    <source>
        <dbReference type="EMBL" id="MFM0001165.1"/>
    </source>
</evidence>
<keyword evidence="4" id="KW-0732">Signal</keyword>
<dbReference type="InterPro" id="IPR023346">
    <property type="entry name" value="Lysozyme-like_dom_sf"/>
</dbReference>
<keyword evidence="3" id="KW-0998">Cell outer membrane</keyword>
<evidence type="ECO:0000256" key="1">
    <source>
        <dbReference type="ARBA" id="ARBA00004339"/>
    </source>
</evidence>
<dbReference type="SMART" id="SM00062">
    <property type="entry name" value="PBPb"/>
    <property type="match status" value="1"/>
</dbReference>
<dbReference type="EMBL" id="JAQQEZ010000005">
    <property type="protein sequence ID" value="MFM0001165.1"/>
    <property type="molecule type" value="Genomic_DNA"/>
</dbReference>
<dbReference type="Pfam" id="PF00497">
    <property type="entry name" value="SBP_bac_3"/>
    <property type="match status" value="1"/>
</dbReference>
<feature type="domain" description="Solute-binding protein family 3/N-terminal" evidence="5">
    <location>
        <begin position="68"/>
        <end position="304"/>
    </location>
</feature>